<keyword evidence="5" id="KW-1133">Transmembrane helix</keyword>
<protein>
    <recommendedName>
        <fullName evidence="10">Protein PET100 homolog, mitochondrial</fullName>
    </recommendedName>
</protein>
<evidence type="ECO:0000256" key="5">
    <source>
        <dbReference type="ARBA" id="ARBA00022989"/>
    </source>
</evidence>
<reference evidence="9" key="1">
    <citation type="submission" date="2018-03" db="EMBL/GenBank/DDBJ databases">
        <title>The relapsing fever spirochete Borrelia turicatae persists in the highly oxidative environment of its soft-bodied tick vector.</title>
        <authorList>
            <person name="Bourret T.J."/>
            <person name="Boyle W.K."/>
            <person name="Valenzuela J.G."/>
            <person name="Oliveira F."/>
            <person name="Lopez J.E."/>
        </authorList>
    </citation>
    <scope>NUCLEOTIDE SEQUENCE</scope>
    <source>
        <strain evidence="9">Kansas strain/isolate</strain>
        <tissue evidence="9">Salivary glands</tissue>
    </source>
</reference>
<evidence type="ECO:0000256" key="8">
    <source>
        <dbReference type="ARBA" id="ARBA00038077"/>
    </source>
</evidence>
<dbReference type="PANTHER" id="PTHR33968">
    <property type="entry name" value="PROTEIN PET100 HOMOLOG, MITOCHONDRIAL"/>
    <property type="match status" value="1"/>
</dbReference>
<evidence type="ECO:0000256" key="7">
    <source>
        <dbReference type="ARBA" id="ARBA00023136"/>
    </source>
</evidence>
<dbReference type="EMBL" id="GGLE01004036">
    <property type="protein sequence ID" value="MBY08162.1"/>
    <property type="molecule type" value="Transcribed_RNA"/>
</dbReference>
<dbReference type="GO" id="GO:0005743">
    <property type="term" value="C:mitochondrial inner membrane"/>
    <property type="evidence" value="ECO:0007669"/>
    <property type="project" value="TreeGrafter"/>
</dbReference>
<dbReference type="GO" id="GO:0051082">
    <property type="term" value="F:unfolded protein binding"/>
    <property type="evidence" value="ECO:0007669"/>
    <property type="project" value="TreeGrafter"/>
</dbReference>
<evidence type="ECO:0000256" key="3">
    <source>
        <dbReference type="ARBA" id="ARBA00022692"/>
    </source>
</evidence>
<comment type="subcellular location">
    <subcellularLocation>
        <location evidence="1">Membrane</location>
        <topology evidence="1">Single-pass membrane protein</topology>
    </subcellularLocation>
    <subcellularLocation>
        <location evidence="2">Mitochondrion membrane</location>
    </subcellularLocation>
</comment>
<dbReference type="PANTHER" id="PTHR33968:SF1">
    <property type="entry name" value="PROTEIN PET100 HOMOLOG, MITOCHONDRIAL"/>
    <property type="match status" value="1"/>
</dbReference>
<name>A0A2R5LF88_9ACAR</name>
<keyword evidence="4" id="KW-0809">Transit peptide</keyword>
<keyword evidence="7" id="KW-0472">Membrane</keyword>
<keyword evidence="6" id="KW-0496">Mitochondrion</keyword>
<comment type="similarity">
    <text evidence="8">Belongs to the PET100 family.</text>
</comment>
<accession>A0A2R5LF88</accession>
<evidence type="ECO:0000313" key="9">
    <source>
        <dbReference type="EMBL" id="MBY08162.1"/>
    </source>
</evidence>
<evidence type="ECO:0000256" key="1">
    <source>
        <dbReference type="ARBA" id="ARBA00004167"/>
    </source>
</evidence>
<dbReference type="InterPro" id="IPR018625">
    <property type="entry name" value="Pet100"/>
</dbReference>
<proteinExistence type="inferred from homology"/>
<dbReference type="Pfam" id="PF09803">
    <property type="entry name" value="Pet100"/>
    <property type="match status" value="1"/>
</dbReference>
<sequence>MGGWKLEVFKMTIYMAFPVGLFYFFNQPKYFEKWVVKTKRECFPPQDNENDRAIRQFIKERQAKQREELERELKAH</sequence>
<evidence type="ECO:0000256" key="4">
    <source>
        <dbReference type="ARBA" id="ARBA00022946"/>
    </source>
</evidence>
<dbReference type="GO" id="GO:0033617">
    <property type="term" value="P:mitochondrial respiratory chain complex IV assembly"/>
    <property type="evidence" value="ECO:0007669"/>
    <property type="project" value="InterPro"/>
</dbReference>
<organism evidence="9">
    <name type="scientific">Ornithodoros turicata</name>
    <dbReference type="NCBI Taxonomy" id="34597"/>
    <lineage>
        <taxon>Eukaryota</taxon>
        <taxon>Metazoa</taxon>
        <taxon>Ecdysozoa</taxon>
        <taxon>Arthropoda</taxon>
        <taxon>Chelicerata</taxon>
        <taxon>Arachnida</taxon>
        <taxon>Acari</taxon>
        <taxon>Parasitiformes</taxon>
        <taxon>Ixodida</taxon>
        <taxon>Ixodoidea</taxon>
        <taxon>Argasidae</taxon>
        <taxon>Ornithodorinae</taxon>
        <taxon>Ornithodoros</taxon>
    </lineage>
</organism>
<evidence type="ECO:0008006" key="10">
    <source>
        <dbReference type="Google" id="ProtNLM"/>
    </source>
</evidence>
<evidence type="ECO:0000256" key="6">
    <source>
        <dbReference type="ARBA" id="ARBA00023128"/>
    </source>
</evidence>
<keyword evidence="3" id="KW-0812">Transmembrane</keyword>
<evidence type="ECO:0000256" key="2">
    <source>
        <dbReference type="ARBA" id="ARBA00004325"/>
    </source>
</evidence>
<dbReference type="AlphaFoldDB" id="A0A2R5LF88"/>